<accession>A0A4V3AQE6</accession>
<comment type="caution">
    <text evidence="1">The sequence shown here is derived from an EMBL/GenBank/DDBJ whole genome shotgun (WGS) entry which is preliminary data.</text>
</comment>
<protein>
    <submittedName>
        <fullName evidence="1">Uncharacterized protein</fullName>
    </submittedName>
</protein>
<organism evidence="1 2">
    <name type="scientific">Antarcticimicrobium luteum</name>
    <dbReference type="NCBI Taxonomy" id="2547397"/>
    <lineage>
        <taxon>Bacteria</taxon>
        <taxon>Pseudomonadati</taxon>
        <taxon>Pseudomonadota</taxon>
        <taxon>Alphaproteobacteria</taxon>
        <taxon>Rhodobacterales</taxon>
        <taxon>Paracoccaceae</taxon>
        <taxon>Antarcticimicrobium</taxon>
    </lineage>
</organism>
<reference evidence="1 2" key="1">
    <citation type="submission" date="2019-03" db="EMBL/GenBank/DDBJ databases">
        <title>Ruegeria lutea sp. nov., a novel strain, isolated from marine sediment, the Masan Bay, South Korea.</title>
        <authorList>
            <person name="Kim J."/>
            <person name="Kim D.-Y."/>
            <person name="Lee S.-S."/>
        </authorList>
    </citation>
    <scope>NUCLEOTIDE SEQUENCE [LARGE SCALE GENOMIC DNA]</scope>
    <source>
        <strain evidence="1 2">318-1</strain>
    </source>
</reference>
<keyword evidence="2" id="KW-1185">Reference proteome</keyword>
<evidence type="ECO:0000313" key="2">
    <source>
        <dbReference type="Proteomes" id="UP000295301"/>
    </source>
</evidence>
<dbReference type="AlphaFoldDB" id="A0A4V3AQE6"/>
<proteinExistence type="predicted"/>
<evidence type="ECO:0000313" key="1">
    <source>
        <dbReference type="EMBL" id="TDK42397.1"/>
    </source>
</evidence>
<gene>
    <name evidence="1" type="ORF">E1832_19895</name>
</gene>
<dbReference type="Proteomes" id="UP000295301">
    <property type="component" value="Unassembled WGS sequence"/>
</dbReference>
<name>A0A4V3AQE6_9RHOB</name>
<sequence length="111" mass="12437">MTGTQTPPAWMLCDVDLERHVLLDHMFRDIGHHLEHGRQEARFLNSIPIWVRPSKRIESLAERLAAVTVLCGAHSTRSGFSAGRDPISVAADGWKLATNWRPARGDAKKRS</sequence>
<dbReference type="EMBL" id="SMUV01000073">
    <property type="protein sequence ID" value="TDK42397.1"/>
    <property type="molecule type" value="Genomic_DNA"/>
</dbReference>